<proteinExistence type="predicted"/>
<evidence type="ECO:0000313" key="2">
    <source>
        <dbReference type="Proteomes" id="UP001172082"/>
    </source>
</evidence>
<comment type="caution">
    <text evidence="1">The sequence shown here is derived from an EMBL/GenBank/DDBJ whole genome shotgun (WGS) entry which is preliminary data.</text>
</comment>
<dbReference type="Pfam" id="PF20420">
    <property type="entry name" value="DUF6702"/>
    <property type="match status" value="1"/>
</dbReference>
<protein>
    <submittedName>
        <fullName evidence="1">Uncharacterized protein</fullName>
    </submittedName>
</protein>
<evidence type="ECO:0000313" key="1">
    <source>
        <dbReference type="EMBL" id="MDN5205569.1"/>
    </source>
</evidence>
<organism evidence="1 2">
    <name type="scientific">Splendidivirga corallicola</name>
    <dbReference type="NCBI Taxonomy" id="3051826"/>
    <lineage>
        <taxon>Bacteria</taxon>
        <taxon>Pseudomonadati</taxon>
        <taxon>Bacteroidota</taxon>
        <taxon>Cytophagia</taxon>
        <taxon>Cytophagales</taxon>
        <taxon>Splendidivirgaceae</taxon>
        <taxon>Splendidivirga</taxon>
    </lineage>
</organism>
<dbReference type="EMBL" id="JAUJEA010000020">
    <property type="protein sequence ID" value="MDN5205569.1"/>
    <property type="molecule type" value="Genomic_DNA"/>
</dbReference>
<dbReference type="RefSeq" id="WP_346755590.1">
    <property type="nucleotide sequence ID" value="NZ_JAUJEA010000020.1"/>
</dbReference>
<reference evidence="1" key="1">
    <citation type="submission" date="2023-06" db="EMBL/GenBank/DDBJ databases">
        <title>Genomic of Parafulvivirga corallium.</title>
        <authorList>
            <person name="Wang G."/>
        </authorList>
    </citation>
    <scope>NUCLEOTIDE SEQUENCE</scope>
    <source>
        <strain evidence="1">BMA10</strain>
    </source>
</reference>
<name>A0ABT8KXR8_9BACT</name>
<keyword evidence="2" id="KW-1185">Reference proteome</keyword>
<gene>
    <name evidence="1" type="ORF">QQ008_29565</name>
</gene>
<dbReference type="Proteomes" id="UP001172082">
    <property type="component" value="Unassembled WGS sequence"/>
</dbReference>
<sequence length="160" mass="18687">MNFLICCQTNDIRDNHAFYLSVTEIQWESQNQPIALSTKIFTDDLEDAIRGHNGHPIRLSNAALLKKHQTLVEAYIKDKLKIRINDQHLALIFLTSQNENDTVWITFRIEYLGTIRSFQIENKLLIELFDDQTNIVQLQISGERHYLKLNKTKQSGTIKF</sequence>
<accession>A0ABT8KXR8</accession>
<dbReference type="InterPro" id="IPR046525">
    <property type="entry name" value="DUF6702"/>
</dbReference>